<evidence type="ECO:0000256" key="1">
    <source>
        <dbReference type="ARBA" id="ARBA00023015"/>
    </source>
</evidence>
<keyword evidence="5" id="KW-1133">Transmembrane helix</keyword>
<dbReference type="PANTHER" id="PTHR47424">
    <property type="entry name" value="REGULATORY PROTEIN GAL4"/>
    <property type="match status" value="1"/>
</dbReference>
<dbReference type="SMART" id="SM00906">
    <property type="entry name" value="Fungal_trans"/>
    <property type="match status" value="1"/>
</dbReference>
<keyword evidence="4" id="KW-0539">Nucleus</keyword>
<dbReference type="CDD" id="cd12148">
    <property type="entry name" value="fungal_TF_MHR"/>
    <property type="match status" value="1"/>
</dbReference>
<dbReference type="RefSeq" id="XP_033669782.1">
    <property type="nucleotide sequence ID" value="XM_033805613.1"/>
</dbReference>
<feature type="domain" description="Xylanolytic transcriptional activator regulatory" evidence="6">
    <location>
        <begin position="252"/>
        <end position="325"/>
    </location>
</feature>
<dbReference type="GO" id="GO:0000981">
    <property type="term" value="F:DNA-binding transcription factor activity, RNA polymerase II-specific"/>
    <property type="evidence" value="ECO:0007669"/>
    <property type="project" value="TreeGrafter"/>
</dbReference>
<proteinExistence type="predicted"/>
<keyword evidence="2" id="KW-0238">DNA-binding</keyword>
<sequence length="626" mass="69198">MRLNARMDQAGPSQIVNTASEVIIDHGDEQHHADAMGAVIFENEMESGYFGGSTLWSLVIHTSDPNLFQGPSSNIFFLRAIGQVMLQASNFTLSSASANQDSLAPSRRVSIPSAAACVHRSSTAHAENPSDALTSIDEDKIIDSFFTNTGYLFPYIHEGRFRSKLDSLRGYPSRQRPRSWLGLLNIILAIAISADRSNGLDALQRSKKSQVYAQRALFHCKNRMMQGVNIETAHFLLLLGQYLQGTQKPSEAWTVSGLAVKVVLQLGLHTNAISIGLSAVDQEIRKRTWLACVSLDRTMSMTFGRPSSIPGSYVKVPTPLQYPESAPSESATAVTEQKDPSNVSFFAATVKLYNVVFVILDRLYGQNLEFDDPLPSRDVITRIFEIEGSLLDWEQSVPKTLATISANDLTDYLQAQGMTDVAEQRLKLRTILTLRYLSARLLLHRPILLRMLQDMSRSNTITSDNALLEQFGASSISASLVNATDIIELVRTATTSPSAAQRDVLGAWWFTLYYTFNAALTVFACYLICRTSTTNPGALDYITTLDRINAAIQSLEALDRNNQTVDRCRHCLRTLVDATMHMGQNLDQEYLLDQMFYSHDLGFDTGVGFDELFVGSDGSSALNIGI</sequence>
<keyword evidence="8" id="KW-1185">Reference proteome</keyword>
<protein>
    <recommendedName>
        <fullName evidence="6">Xylanolytic transcriptional activator regulatory domain-containing protein</fullName>
    </recommendedName>
</protein>
<reference evidence="7" key="1">
    <citation type="journal article" date="2020" name="Stud. Mycol.">
        <title>101 Dothideomycetes genomes: a test case for predicting lifestyles and emergence of pathogens.</title>
        <authorList>
            <person name="Haridas S."/>
            <person name="Albert R."/>
            <person name="Binder M."/>
            <person name="Bloem J."/>
            <person name="Labutti K."/>
            <person name="Salamov A."/>
            <person name="Andreopoulos B."/>
            <person name="Baker S."/>
            <person name="Barry K."/>
            <person name="Bills G."/>
            <person name="Bluhm B."/>
            <person name="Cannon C."/>
            <person name="Castanera R."/>
            <person name="Culley D."/>
            <person name="Daum C."/>
            <person name="Ezra D."/>
            <person name="Gonzalez J."/>
            <person name="Henrissat B."/>
            <person name="Kuo A."/>
            <person name="Liang C."/>
            <person name="Lipzen A."/>
            <person name="Lutzoni F."/>
            <person name="Magnuson J."/>
            <person name="Mondo S."/>
            <person name="Nolan M."/>
            <person name="Ohm R."/>
            <person name="Pangilinan J."/>
            <person name="Park H.-J."/>
            <person name="Ramirez L."/>
            <person name="Alfaro M."/>
            <person name="Sun H."/>
            <person name="Tritt A."/>
            <person name="Yoshinaga Y."/>
            <person name="Zwiers L.-H."/>
            <person name="Turgeon B."/>
            <person name="Goodwin S."/>
            <person name="Spatafora J."/>
            <person name="Crous P."/>
            <person name="Grigoriev I."/>
        </authorList>
    </citation>
    <scope>NUCLEOTIDE SEQUENCE</scope>
    <source>
        <strain evidence="7">ATCC 36951</strain>
    </source>
</reference>
<dbReference type="GO" id="GO:0008270">
    <property type="term" value="F:zinc ion binding"/>
    <property type="evidence" value="ECO:0007669"/>
    <property type="project" value="InterPro"/>
</dbReference>
<dbReference type="AlphaFoldDB" id="A0A6A6CQD4"/>
<feature type="transmembrane region" description="Helical" evidence="5">
    <location>
        <begin position="507"/>
        <end position="529"/>
    </location>
</feature>
<evidence type="ECO:0000256" key="3">
    <source>
        <dbReference type="ARBA" id="ARBA00023163"/>
    </source>
</evidence>
<dbReference type="Pfam" id="PF04082">
    <property type="entry name" value="Fungal_trans"/>
    <property type="match status" value="1"/>
</dbReference>
<dbReference type="OrthoDB" id="3646183at2759"/>
<name>A0A6A6CQD4_ZASCE</name>
<evidence type="ECO:0000256" key="2">
    <source>
        <dbReference type="ARBA" id="ARBA00023125"/>
    </source>
</evidence>
<dbReference type="InterPro" id="IPR007219">
    <property type="entry name" value="XnlR_reg_dom"/>
</dbReference>
<dbReference type="InterPro" id="IPR051127">
    <property type="entry name" value="Fungal_SecMet_Regulators"/>
</dbReference>
<keyword evidence="1" id="KW-0805">Transcription regulation</keyword>
<gene>
    <name evidence="7" type="ORF">M409DRAFT_20907</name>
</gene>
<evidence type="ECO:0000313" key="7">
    <source>
        <dbReference type="EMBL" id="KAF2168893.1"/>
    </source>
</evidence>
<evidence type="ECO:0000256" key="5">
    <source>
        <dbReference type="SAM" id="Phobius"/>
    </source>
</evidence>
<dbReference type="GO" id="GO:0000435">
    <property type="term" value="P:positive regulation of transcription from RNA polymerase II promoter by galactose"/>
    <property type="evidence" value="ECO:0007669"/>
    <property type="project" value="TreeGrafter"/>
</dbReference>
<keyword evidence="5" id="KW-0812">Transmembrane</keyword>
<organism evidence="7 8">
    <name type="scientific">Zasmidium cellare ATCC 36951</name>
    <dbReference type="NCBI Taxonomy" id="1080233"/>
    <lineage>
        <taxon>Eukaryota</taxon>
        <taxon>Fungi</taxon>
        <taxon>Dikarya</taxon>
        <taxon>Ascomycota</taxon>
        <taxon>Pezizomycotina</taxon>
        <taxon>Dothideomycetes</taxon>
        <taxon>Dothideomycetidae</taxon>
        <taxon>Mycosphaerellales</taxon>
        <taxon>Mycosphaerellaceae</taxon>
        <taxon>Zasmidium</taxon>
    </lineage>
</organism>
<evidence type="ECO:0000256" key="4">
    <source>
        <dbReference type="ARBA" id="ARBA00023242"/>
    </source>
</evidence>
<dbReference type="GO" id="GO:0005634">
    <property type="term" value="C:nucleus"/>
    <property type="evidence" value="ECO:0007669"/>
    <property type="project" value="TreeGrafter"/>
</dbReference>
<evidence type="ECO:0000259" key="6">
    <source>
        <dbReference type="SMART" id="SM00906"/>
    </source>
</evidence>
<dbReference type="GeneID" id="54558885"/>
<keyword evidence="3" id="KW-0804">Transcription</keyword>
<keyword evidence="5" id="KW-0472">Membrane</keyword>
<dbReference type="PANTHER" id="PTHR47424:SF3">
    <property type="entry name" value="REGULATORY PROTEIN GAL4"/>
    <property type="match status" value="1"/>
</dbReference>
<dbReference type="GO" id="GO:0000978">
    <property type="term" value="F:RNA polymerase II cis-regulatory region sequence-specific DNA binding"/>
    <property type="evidence" value="ECO:0007669"/>
    <property type="project" value="TreeGrafter"/>
</dbReference>
<accession>A0A6A6CQD4</accession>
<dbReference type="Proteomes" id="UP000799537">
    <property type="component" value="Unassembled WGS sequence"/>
</dbReference>
<dbReference type="EMBL" id="ML993589">
    <property type="protein sequence ID" value="KAF2168893.1"/>
    <property type="molecule type" value="Genomic_DNA"/>
</dbReference>
<dbReference type="GO" id="GO:0006351">
    <property type="term" value="P:DNA-templated transcription"/>
    <property type="evidence" value="ECO:0007669"/>
    <property type="project" value="InterPro"/>
</dbReference>
<evidence type="ECO:0000313" key="8">
    <source>
        <dbReference type="Proteomes" id="UP000799537"/>
    </source>
</evidence>